<keyword evidence="1" id="KW-1133">Transmembrane helix</keyword>
<comment type="caution">
    <text evidence="2">The sequence shown here is derived from an EMBL/GenBank/DDBJ whole genome shotgun (WGS) entry which is preliminary data.</text>
</comment>
<reference evidence="2 3" key="1">
    <citation type="journal article" date="2024" name="G3 (Bethesda)">
        <title>Genome assembly of Hibiscus sabdariffa L. provides insights into metabolisms of medicinal natural products.</title>
        <authorList>
            <person name="Kim T."/>
        </authorList>
    </citation>
    <scope>NUCLEOTIDE SEQUENCE [LARGE SCALE GENOMIC DNA]</scope>
    <source>
        <strain evidence="2">TK-2024</strain>
        <tissue evidence="2">Old leaves</tissue>
    </source>
</reference>
<sequence length="74" mass="8605">MICYKEGNLMEALYTPACISILLFYREGFLGFLFFPIRNRALRLLNNPNLLLPSNWPERSGNGTKWLLYIGHVN</sequence>
<evidence type="ECO:0000313" key="2">
    <source>
        <dbReference type="EMBL" id="KAK8521944.1"/>
    </source>
</evidence>
<keyword evidence="1" id="KW-0812">Transmembrane</keyword>
<gene>
    <name evidence="2" type="ORF">V6N12_066515</name>
</gene>
<accession>A0ABR2CQV7</accession>
<proteinExistence type="predicted"/>
<organism evidence="2 3">
    <name type="scientific">Hibiscus sabdariffa</name>
    <name type="common">roselle</name>
    <dbReference type="NCBI Taxonomy" id="183260"/>
    <lineage>
        <taxon>Eukaryota</taxon>
        <taxon>Viridiplantae</taxon>
        <taxon>Streptophyta</taxon>
        <taxon>Embryophyta</taxon>
        <taxon>Tracheophyta</taxon>
        <taxon>Spermatophyta</taxon>
        <taxon>Magnoliopsida</taxon>
        <taxon>eudicotyledons</taxon>
        <taxon>Gunneridae</taxon>
        <taxon>Pentapetalae</taxon>
        <taxon>rosids</taxon>
        <taxon>malvids</taxon>
        <taxon>Malvales</taxon>
        <taxon>Malvaceae</taxon>
        <taxon>Malvoideae</taxon>
        <taxon>Hibiscus</taxon>
    </lineage>
</organism>
<evidence type="ECO:0000256" key="1">
    <source>
        <dbReference type="SAM" id="Phobius"/>
    </source>
</evidence>
<dbReference type="EMBL" id="JBBPBM010000046">
    <property type="protein sequence ID" value="KAK8521944.1"/>
    <property type="molecule type" value="Genomic_DNA"/>
</dbReference>
<evidence type="ECO:0000313" key="3">
    <source>
        <dbReference type="Proteomes" id="UP001472677"/>
    </source>
</evidence>
<name>A0ABR2CQV7_9ROSI</name>
<keyword evidence="3" id="KW-1185">Reference proteome</keyword>
<keyword evidence="1" id="KW-0472">Membrane</keyword>
<protein>
    <submittedName>
        <fullName evidence="2">Uncharacterized protein</fullName>
    </submittedName>
</protein>
<dbReference type="Proteomes" id="UP001472677">
    <property type="component" value="Unassembled WGS sequence"/>
</dbReference>
<feature type="transmembrane region" description="Helical" evidence="1">
    <location>
        <begin position="12"/>
        <end position="35"/>
    </location>
</feature>